<dbReference type="EMBL" id="SUME01000007">
    <property type="protein sequence ID" value="TJZ53574.1"/>
    <property type="molecule type" value="Genomic_DNA"/>
</dbReference>
<evidence type="ECO:0000256" key="4">
    <source>
        <dbReference type="SAM" id="Phobius"/>
    </source>
</evidence>
<keyword evidence="4" id="KW-1133">Transmembrane helix</keyword>
<dbReference type="SUPFAM" id="SSF111384">
    <property type="entry name" value="OmpH-like"/>
    <property type="match status" value="1"/>
</dbReference>
<keyword evidence="6" id="KW-1185">Reference proteome</keyword>
<sequence length="177" mass="20630">MKNKIIIYSLIGLIFLSFLIWFFLFRISGTVYIDATRVLQEYSGAQVAREALELKTSHWKSNVDTLEAEFQNAYEEFERKEKGMDANIKEERRTELRKKQQQLEEYKGVMQQNAVAEDQKLSQETISDINKFLTEYGKKHRYKYILIANQVGTIAYAADGLDITDDVIKALNDAREK</sequence>
<keyword evidence="2" id="KW-0732">Signal</keyword>
<dbReference type="AlphaFoldDB" id="A0A4U0NTL1"/>
<dbReference type="GO" id="GO:0005829">
    <property type="term" value="C:cytosol"/>
    <property type="evidence" value="ECO:0007669"/>
    <property type="project" value="TreeGrafter"/>
</dbReference>
<protein>
    <submittedName>
        <fullName evidence="5">OmpH family outer membrane protein</fullName>
    </submittedName>
</protein>
<accession>A0A4U0NTL1</accession>
<dbReference type="GO" id="GO:0050821">
    <property type="term" value="P:protein stabilization"/>
    <property type="evidence" value="ECO:0007669"/>
    <property type="project" value="TreeGrafter"/>
</dbReference>
<dbReference type="PANTHER" id="PTHR35089:SF1">
    <property type="entry name" value="CHAPERONE PROTEIN SKP"/>
    <property type="match status" value="1"/>
</dbReference>
<name>A0A4U0NTL1_9SPHI</name>
<dbReference type="InterPro" id="IPR005632">
    <property type="entry name" value="Chaperone_Skp"/>
</dbReference>
<dbReference type="Pfam" id="PF03938">
    <property type="entry name" value="OmpH"/>
    <property type="match status" value="1"/>
</dbReference>
<evidence type="ECO:0000313" key="6">
    <source>
        <dbReference type="Proteomes" id="UP000306808"/>
    </source>
</evidence>
<proteinExistence type="inferred from homology"/>
<dbReference type="Gene3D" id="3.30.910.20">
    <property type="entry name" value="Skp domain"/>
    <property type="match status" value="1"/>
</dbReference>
<keyword evidence="3" id="KW-0175">Coiled coil</keyword>
<dbReference type="RefSeq" id="WP_136902368.1">
    <property type="nucleotide sequence ID" value="NZ_SUME01000007.1"/>
</dbReference>
<comment type="caution">
    <text evidence="5">The sequence shown here is derived from an EMBL/GenBank/DDBJ whole genome shotgun (WGS) entry which is preliminary data.</text>
</comment>
<dbReference type="GO" id="GO:0051082">
    <property type="term" value="F:unfolded protein binding"/>
    <property type="evidence" value="ECO:0007669"/>
    <property type="project" value="InterPro"/>
</dbReference>
<dbReference type="Proteomes" id="UP000306808">
    <property type="component" value="Unassembled WGS sequence"/>
</dbReference>
<keyword evidence="4" id="KW-0472">Membrane</keyword>
<dbReference type="PANTHER" id="PTHR35089">
    <property type="entry name" value="CHAPERONE PROTEIN SKP"/>
    <property type="match status" value="1"/>
</dbReference>
<feature type="transmembrane region" description="Helical" evidence="4">
    <location>
        <begin position="6"/>
        <end position="25"/>
    </location>
</feature>
<organism evidence="5 6">
    <name type="scientific">Sphingobacterium olei</name>
    <dbReference type="NCBI Taxonomy" id="2571155"/>
    <lineage>
        <taxon>Bacteria</taxon>
        <taxon>Pseudomonadati</taxon>
        <taxon>Bacteroidota</taxon>
        <taxon>Sphingobacteriia</taxon>
        <taxon>Sphingobacteriales</taxon>
        <taxon>Sphingobacteriaceae</taxon>
        <taxon>Sphingobacterium</taxon>
    </lineage>
</organism>
<evidence type="ECO:0000313" key="5">
    <source>
        <dbReference type="EMBL" id="TJZ53574.1"/>
    </source>
</evidence>
<evidence type="ECO:0000256" key="3">
    <source>
        <dbReference type="SAM" id="Coils"/>
    </source>
</evidence>
<evidence type="ECO:0000256" key="2">
    <source>
        <dbReference type="ARBA" id="ARBA00022729"/>
    </source>
</evidence>
<dbReference type="InterPro" id="IPR024930">
    <property type="entry name" value="Skp_dom_sf"/>
</dbReference>
<gene>
    <name evidence="5" type="ORF">FAZ15_16165</name>
</gene>
<comment type="similarity">
    <text evidence="1">Belongs to the Skp family.</text>
</comment>
<dbReference type="SMART" id="SM00935">
    <property type="entry name" value="OmpH"/>
    <property type="match status" value="1"/>
</dbReference>
<reference evidence="5 6" key="1">
    <citation type="submission" date="2019-04" db="EMBL/GenBank/DDBJ databases">
        <title>Sphingobacterium olei sp. nov., isolated from oil-contaminated soil.</title>
        <authorList>
            <person name="Liu B."/>
        </authorList>
    </citation>
    <scope>NUCLEOTIDE SEQUENCE [LARGE SCALE GENOMIC DNA]</scope>
    <source>
        <strain evidence="5 6">HAL-9</strain>
    </source>
</reference>
<evidence type="ECO:0000256" key="1">
    <source>
        <dbReference type="ARBA" id="ARBA00009091"/>
    </source>
</evidence>
<keyword evidence="4" id="KW-0812">Transmembrane</keyword>
<feature type="coiled-coil region" evidence="3">
    <location>
        <begin position="49"/>
        <end position="109"/>
    </location>
</feature>
<dbReference type="OrthoDB" id="1145062at2"/>